<evidence type="ECO:0000256" key="3">
    <source>
        <dbReference type="ARBA" id="ARBA00022722"/>
    </source>
</evidence>
<dbReference type="EC" id="3.1.-.-" evidence="5"/>
<evidence type="ECO:0000256" key="1">
    <source>
        <dbReference type="ARBA" id="ARBA00022490"/>
    </source>
</evidence>
<dbReference type="SMART" id="SM00732">
    <property type="entry name" value="YqgFc"/>
    <property type="match status" value="1"/>
</dbReference>
<evidence type="ECO:0000256" key="5">
    <source>
        <dbReference type="HAMAP-Rule" id="MF_00651"/>
    </source>
</evidence>
<dbReference type="InterPro" id="IPR006641">
    <property type="entry name" value="YqgF/RNaseH-like_dom"/>
</dbReference>
<keyword evidence="2 5" id="KW-0690">Ribosome biogenesis</keyword>
<comment type="function">
    <text evidence="5">Could be a nuclease involved in processing of the 5'-end of pre-16S rRNA.</text>
</comment>
<dbReference type="Gene3D" id="3.30.420.140">
    <property type="entry name" value="YqgF/RNase H-like domain"/>
    <property type="match status" value="1"/>
</dbReference>
<dbReference type="InterPro" id="IPR037027">
    <property type="entry name" value="YqgF/RNaseH-like_dom_sf"/>
</dbReference>
<dbReference type="NCBIfam" id="TIGR00250">
    <property type="entry name" value="RNAse_H_YqgF"/>
    <property type="match status" value="1"/>
</dbReference>
<gene>
    <name evidence="7" type="ORF">Apau_1330</name>
</gene>
<dbReference type="PaxDb" id="584708-Apau_1330"/>
<dbReference type="Proteomes" id="UP000005096">
    <property type="component" value="Chromosome"/>
</dbReference>
<reference evidence="7 8" key="1">
    <citation type="journal article" date="2010" name="Stand. Genomic Sci.">
        <title>Non-contiguous finished genome sequence of Aminomonas paucivorans type strain (GLU-3).</title>
        <authorList>
            <person name="Pitluck S."/>
            <person name="Yasawong M."/>
            <person name="Held B."/>
            <person name="Lapidus A."/>
            <person name="Nolan M."/>
            <person name="Copeland A."/>
            <person name="Lucas S."/>
            <person name="Del Rio T.G."/>
            <person name="Tice H."/>
            <person name="Cheng J.F."/>
            <person name="Chertkov O."/>
            <person name="Goodwin L."/>
            <person name="Tapia R."/>
            <person name="Han C."/>
            <person name="Liolios K."/>
            <person name="Ivanova N."/>
            <person name="Mavromatis K."/>
            <person name="Ovchinnikova G."/>
            <person name="Pati A."/>
            <person name="Chen A."/>
            <person name="Palaniappan K."/>
            <person name="Land M."/>
            <person name="Hauser L."/>
            <person name="Chang Y.J."/>
            <person name="Jeffries C.D."/>
            <person name="Pukall R."/>
            <person name="Spring S."/>
            <person name="Rohde M."/>
            <person name="Sikorski J."/>
            <person name="Goker M."/>
            <person name="Woyke T."/>
            <person name="Bristow J."/>
            <person name="Eisen J.A."/>
            <person name="Markowitz V."/>
            <person name="Hugenholtz P."/>
            <person name="Kyrpides N.C."/>
            <person name="Klenk H.P."/>
        </authorList>
    </citation>
    <scope>NUCLEOTIDE SEQUENCE [LARGE SCALE GENOMIC DNA]</scope>
    <source>
        <strain evidence="7 8">DSM 12260</strain>
    </source>
</reference>
<evidence type="ECO:0000259" key="6">
    <source>
        <dbReference type="SMART" id="SM00732"/>
    </source>
</evidence>
<evidence type="ECO:0000256" key="4">
    <source>
        <dbReference type="ARBA" id="ARBA00022801"/>
    </source>
</evidence>
<dbReference type="Pfam" id="PF03652">
    <property type="entry name" value="RuvX"/>
    <property type="match status" value="1"/>
</dbReference>
<dbReference type="GO" id="GO:0005829">
    <property type="term" value="C:cytosol"/>
    <property type="evidence" value="ECO:0007669"/>
    <property type="project" value="TreeGrafter"/>
</dbReference>
<evidence type="ECO:0000313" key="7">
    <source>
        <dbReference type="EMBL" id="EFQ23751.1"/>
    </source>
</evidence>
<dbReference type="EMBL" id="CM001022">
    <property type="protein sequence ID" value="EFQ23751.1"/>
    <property type="molecule type" value="Genomic_DNA"/>
</dbReference>
<evidence type="ECO:0000313" key="8">
    <source>
        <dbReference type="Proteomes" id="UP000005096"/>
    </source>
</evidence>
<comment type="similarity">
    <text evidence="5">Belongs to the YqgF HJR family.</text>
</comment>
<dbReference type="CDD" id="cd16964">
    <property type="entry name" value="YqgF"/>
    <property type="match status" value="1"/>
</dbReference>
<dbReference type="InterPro" id="IPR012337">
    <property type="entry name" value="RNaseH-like_sf"/>
</dbReference>
<keyword evidence="8" id="KW-1185">Reference proteome</keyword>
<evidence type="ECO:0000256" key="2">
    <source>
        <dbReference type="ARBA" id="ARBA00022517"/>
    </source>
</evidence>
<dbReference type="RefSeq" id="WP_006300954.1">
    <property type="nucleotide sequence ID" value="NZ_CM001022.1"/>
</dbReference>
<dbReference type="InterPro" id="IPR005227">
    <property type="entry name" value="YqgF"/>
</dbReference>
<sequence length="144" mass="15801">MTEGRVLALDLGTVRVGVALSDPTRRFAQPLDVLPAQENWIQRVRELVVTHQVTLVLVGLPTRTDGTAGPEVERVRGWTEELRQGIPQVPIQFYDERFTTRIAQQALLAGDVSRKGRKQRVDKVAAAVLLQGFLDGGCTGGRSS</sequence>
<proteinExistence type="inferred from homology"/>
<dbReference type="HOGENOM" id="CLU_098240_2_0_0"/>
<dbReference type="HAMAP" id="MF_00651">
    <property type="entry name" value="Nuclease_YqgF"/>
    <property type="match status" value="1"/>
</dbReference>
<keyword evidence="4 5" id="KW-0378">Hydrolase</keyword>
<dbReference type="SUPFAM" id="SSF53098">
    <property type="entry name" value="Ribonuclease H-like"/>
    <property type="match status" value="1"/>
</dbReference>
<keyword evidence="1 5" id="KW-0963">Cytoplasm</keyword>
<dbReference type="AlphaFoldDB" id="E3CZ80"/>
<dbReference type="STRING" id="584708.Apau_1330"/>
<dbReference type="PANTHER" id="PTHR33317:SF4">
    <property type="entry name" value="POLYNUCLEOTIDYL TRANSFERASE, RIBONUCLEASE H-LIKE SUPERFAMILY PROTEIN"/>
    <property type="match status" value="1"/>
</dbReference>
<dbReference type="GO" id="GO:0000967">
    <property type="term" value="P:rRNA 5'-end processing"/>
    <property type="evidence" value="ECO:0007669"/>
    <property type="project" value="UniProtKB-UniRule"/>
</dbReference>
<dbReference type="GO" id="GO:0004518">
    <property type="term" value="F:nuclease activity"/>
    <property type="evidence" value="ECO:0007669"/>
    <property type="project" value="UniProtKB-KW"/>
</dbReference>
<organism evidence="7 8">
    <name type="scientific">Aminomonas paucivorans DSM 12260</name>
    <dbReference type="NCBI Taxonomy" id="584708"/>
    <lineage>
        <taxon>Bacteria</taxon>
        <taxon>Thermotogati</taxon>
        <taxon>Synergistota</taxon>
        <taxon>Synergistia</taxon>
        <taxon>Synergistales</taxon>
        <taxon>Synergistaceae</taxon>
        <taxon>Aminomonas</taxon>
    </lineage>
</organism>
<dbReference type="eggNOG" id="COG0816">
    <property type="taxonomic scope" value="Bacteria"/>
</dbReference>
<dbReference type="PANTHER" id="PTHR33317">
    <property type="entry name" value="POLYNUCLEOTIDYL TRANSFERASE, RIBONUCLEASE H-LIKE SUPERFAMILY PROTEIN"/>
    <property type="match status" value="1"/>
</dbReference>
<keyword evidence="3 5" id="KW-0540">Nuclease</keyword>
<feature type="domain" description="YqgF/RNase H-like" evidence="6">
    <location>
        <begin position="4"/>
        <end position="103"/>
    </location>
</feature>
<comment type="subcellular location">
    <subcellularLocation>
        <location evidence="5">Cytoplasm</location>
    </subcellularLocation>
</comment>
<protein>
    <recommendedName>
        <fullName evidence="5">Putative pre-16S rRNA nuclease</fullName>
        <ecNumber evidence="5">3.1.-.-</ecNumber>
    </recommendedName>
</protein>
<accession>E3CZ80</accession>
<dbReference type="OrthoDB" id="9796140at2"/>
<name>E3CZ80_9BACT</name>
<dbReference type="GO" id="GO:0016788">
    <property type="term" value="F:hydrolase activity, acting on ester bonds"/>
    <property type="evidence" value="ECO:0007669"/>
    <property type="project" value="UniProtKB-UniRule"/>
</dbReference>